<organism evidence="1 2">
    <name type="scientific">Polypedilum vanderplanki</name>
    <name type="common">Sleeping chironomid midge</name>
    <dbReference type="NCBI Taxonomy" id="319348"/>
    <lineage>
        <taxon>Eukaryota</taxon>
        <taxon>Metazoa</taxon>
        <taxon>Ecdysozoa</taxon>
        <taxon>Arthropoda</taxon>
        <taxon>Hexapoda</taxon>
        <taxon>Insecta</taxon>
        <taxon>Pterygota</taxon>
        <taxon>Neoptera</taxon>
        <taxon>Endopterygota</taxon>
        <taxon>Diptera</taxon>
        <taxon>Nematocera</taxon>
        <taxon>Chironomoidea</taxon>
        <taxon>Chironomidae</taxon>
        <taxon>Chironominae</taxon>
        <taxon>Polypedilum</taxon>
        <taxon>Polypedilum</taxon>
    </lineage>
</organism>
<proteinExistence type="predicted"/>
<dbReference type="EMBL" id="JADBJN010000002">
    <property type="protein sequence ID" value="KAG5677352.1"/>
    <property type="molecule type" value="Genomic_DNA"/>
</dbReference>
<accession>A0A9J6C683</accession>
<name>A0A9J6C683_POLVA</name>
<evidence type="ECO:0000313" key="1">
    <source>
        <dbReference type="EMBL" id="KAG5677352.1"/>
    </source>
</evidence>
<gene>
    <name evidence="1" type="ORF">PVAND_007116</name>
</gene>
<dbReference type="AlphaFoldDB" id="A0A9J6C683"/>
<comment type="caution">
    <text evidence="1">The sequence shown here is derived from an EMBL/GenBank/DDBJ whole genome shotgun (WGS) entry which is preliminary data.</text>
</comment>
<protein>
    <recommendedName>
        <fullName evidence="3">DUF4806 domain-containing protein</fullName>
    </recommendedName>
</protein>
<sequence length="257" mass="30367">MTSNNKRIKLEIKHSELNKFRDEIKKITIVNENEIQETNFKESNDPLVVNKEHSDIKEYIRDQIRQSEQRVQKRLDFIEHKLNILLERIDSDKQYGLSILSENDNEDKILEEFVEEDSVVIQDEFNSQIFPIADEETFDWFLTQLSDENYREILTSHRWHLTKNCGTRSFNVSVKDFIRMHFELAVCIKYSVSGYGSRGTKKKKFDSQSLIKYVYECFNKSQPGVHSYQEVSKAIINYWGRSPDTYAKSGESNKKPT</sequence>
<dbReference type="OrthoDB" id="10480390at2759"/>
<evidence type="ECO:0008006" key="3">
    <source>
        <dbReference type="Google" id="ProtNLM"/>
    </source>
</evidence>
<evidence type="ECO:0000313" key="2">
    <source>
        <dbReference type="Proteomes" id="UP001107558"/>
    </source>
</evidence>
<keyword evidence="2" id="KW-1185">Reference proteome</keyword>
<dbReference type="Proteomes" id="UP001107558">
    <property type="component" value="Chromosome 2"/>
</dbReference>
<reference evidence="1" key="1">
    <citation type="submission" date="2021-03" db="EMBL/GenBank/DDBJ databases">
        <title>Chromosome level genome of the anhydrobiotic midge Polypedilum vanderplanki.</title>
        <authorList>
            <person name="Yoshida Y."/>
            <person name="Kikawada T."/>
            <person name="Gusev O."/>
        </authorList>
    </citation>
    <scope>NUCLEOTIDE SEQUENCE</scope>
    <source>
        <strain evidence="1">NIAS01</strain>
        <tissue evidence="1">Whole body or cell culture</tissue>
    </source>
</reference>